<dbReference type="EMBL" id="QREG01000024">
    <property type="protein sequence ID" value="RED93638.1"/>
    <property type="molecule type" value="Genomic_DNA"/>
</dbReference>
<dbReference type="Gene3D" id="3.10.310.30">
    <property type="match status" value="1"/>
</dbReference>
<feature type="domain" description="DHHA1" evidence="2">
    <location>
        <begin position="245"/>
        <end position="324"/>
    </location>
</feature>
<keyword evidence="4" id="KW-1185">Reference proteome</keyword>
<dbReference type="InterPro" id="IPR038763">
    <property type="entry name" value="DHH_sf"/>
</dbReference>
<feature type="domain" description="DDH" evidence="1">
    <location>
        <begin position="16"/>
        <end position="168"/>
    </location>
</feature>
<dbReference type="InterPro" id="IPR051319">
    <property type="entry name" value="Oligoribo/pAp-PDE_c-di-AMP_PDE"/>
</dbReference>
<gene>
    <name evidence="3" type="ORF">C7460_12448</name>
</gene>
<comment type="caution">
    <text evidence="3">The sequence shown here is derived from an EMBL/GenBank/DDBJ whole genome shotgun (WGS) entry which is preliminary data.</text>
</comment>
<dbReference type="OrthoDB" id="9803668at2"/>
<proteinExistence type="predicted"/>
<dbReference type="PANTHER" id="PTHR47618">
    <property type="entry name" value="BIFUNCTIONAL OLIGORIBONUCLEASE AND PAP PHOSPHATASE NRNA"/>
    <property type="match status" value="1"/>
</dbReference>
<dbReference type="Proteomes" id="UP000256779">
    <property type="component" value="Unassembled WGS sequence"/>
</dbReference>
<dbReference type="RefSeq" id="WP_115869868.1">
    <property type="nucleotide sequence ID" value="NZ_QREG01000024.1"/>
</dbReference>
<accession>A0A3D9KXJ8</accession>
<evidence type="ECO:0000313" key="4">
    <source>
        <dbReference type="Proteomes" id="UP000256779"/>
    </source>
</evidence>
<dbReference type="Pfam" id="PF01368">
    <property type="entry name" value="DHH"/>
    <property type="match status" value="1"/>
</dbReference>
<dbReference type="AlphaFoldDB" id="A0A3D9KXJ8"/>
<dbReference type="SUPFAM" id="SSF64182">
    <property type="entry name" value="DHH phosphoesterases"/>
    <property type="match status" value="1"/>
</dbReference>
<dbReference type="Gene3D" id="3.90.1640.10">
    <property type="entry name" value="inorganic pyrophosphatase (n-terminal core)"/>
    <property type="match status" value="1"/>
</dbReference>
<dbReference type="InterPro" id="IPR001667">
    <property type="entry name" value="DDH_dom"/>
</dbReference>
<dbReference type="InterPro" id="IPR003156">
    <property type="entry name" value="DHHA1_dom"/>
</dbReference>
<evidence type="ECO:0000259" key="1">
    <source>
        <dbReference type="Pfam" id="PF01368"/>
    </source>
</evidence>
<evidence type="ECO:0000259" key="2">
    <source>
        <dbReference type="Pfam" id="PF02272"/>
    </source>
</evidence>
<organism evidence="3 4">
    <name type="scientific">Marinoscillum furvescens DSM 4134</name>
    <dbReference type="NCBI Taxonomy" id="1122208"/>
    <lineage>
        <taxon>Bacteria</taxon>
        <taxon>Pseudomonadati</taxon>
        <taxon>Bacteroidota</taxon>
        <taxon>Cytophagia</taxon>
        <taxon>Cytophagales</taxon>
        <taxon>Reichenbachiellaceae</taxon>
        <taxon>Marinoscillum</taxon>
    </lineage>
</organism>
<sequence>MKELNALKALLATPKKIVITTHANPDADALGSSLGLYHFLKNRGHEVKVVTPTAYPQFLHWMEGNEEVVVYSKEKKDQAQQLVANAELICCLDFSGLKRIKDLGPMVGSAAGKKLLVDHHLNPEEFADYALWDKTAAATAELIYDLILLLGDQSEITVGMAEALYAGIMTDTGSFRHNSTSAKIHRTVAELMDIGVDVNKVSRLIYDTNSLNRLRFIGYALMEKLMVDQENRVAYFVINAEEHQRFHLKSGDTEGLVNYALSIQGIEIAAIIMERDEEVKMSFRSVGDHAVNDFAAEHFSGGGHKNAAGGISDLGLEATVEKFKSLIPELQQNHKEAIK</sequence>
<dbReference type="PANTHER" id="PTHR47618:SF1">
    <property type="entry name" value="BIFUNCTIONAL OLIGORIBONUCLEASE AND PAP PHOSPHATASE NRNA"/>
    <property type="match status" value="1"/>
</dbReference>
<dbReference type="GO" id="GO:0003676">
    <property type="term" value="F:nucleic acid binding"/>
    <property type="evidence" value="ECO:0007669"/>
    <property type="project" value="InterPro"/>
</dbReference>
<evidence type="ECO:0000313" key="3">
    <source>
        <dbReference type="EMBL" id="RED93638.1"/>
    </source>
</evidence>
<dbReference type="Pfam" id="PF02272">
    <property type="entry name" value="DHHA1"/>
    <property type="match status" value="1"/>
</dbReference>
<name>A0A3D9KXJ8_MARFU</name>
<protein>
    <submittedName>
        <fullName evidence="3">Phosphoesterase RecJ-like protein</fullName>
    </submittedName>
</protein>
<reference evidence="3 4" key="1">
    <citation type="submission" date="2018-07" db="EMBL/GenBank/DDBJ databases">
        <title>Genomic Encyclopedia of Type Strains, Phase IV (KMG-IV): sequencing the most valuable type-strain genomes for metagenomic binning, comparative biology and taxonomic classification.</title>
        <authorList>
            <person name="Goeker M."/>
        </authorList>
    </citation>
    <scope>NUCLEOTIDE SEQUENCE [LARGE SCALE GENOMIC DNA]</scope>
    <source>
        <strain evidence="3 4">DSM 4134</strain>
    </source>
</reference>